<organism evidence="3 4">
    <name type="scientific">Simkania negevensis (strain ATCC VR-1471 / DSM 27360 / Z)</name>
    <dbReference type="NCBI Taxonomy" id="331113"/>
    <lineage>
        <taxon>Bacteria</taxon>
        <taxon>Pseudomonadati</taxon>
        <taxon>Chlamydiota</taxon>
        <taxon>Chlamydiia</taxon>
        <taxon>Parachlamydiales</taxon>
        <taxon>Simkaniaceae</taxon>
        <taxon>Simkania</taxon>
    </lineage>
</organism>
<dbReference type="STRING" id="331113.SNE_A03120"/>
<proteinExistence type="inferred from homology"/>
<keyword evidence="2" id="KW-0812">Transmembrane</keyword>
<keyword evidence="3" id="KW-0808">Transferase</keyword>
<dbReference type="PANTHER" id="PTHR34295">
    <property type="entry name" value="BIOTIN TRANSPORTER BIOY"/>
    <property type="match status" value="1"/>
</dbReference>
<sequence>MSYVEEAIYGGLTMNTKTETVAVRRTYPTLVWIFHVVLGGLFLAGCSQLEVLIGPVPVTLQTLAIFLLAFFQGGQKAALSTCLYLGAATVGLPVLSGWSVNPLWMIGPCGGYLVAFPIAAFLIGKLANYRKSSSYLWLLFSVLVGQVVIYLLGVSWLAIQIGFRLAIDVGLLPFLWPALLKTVCAASLKGGYVRWQRN</sequence>
<reference evidence="3 4" key="2">
    <citation type="journal article" date="2011" name="Mol. Biol. Evol.">
        <title>Unity in variety--the pan-genome of the Chlamydiae.</title>
        <authorList>
            <person name="Collingro A."/>
            <person name="Tischler P."/>
            <person name="Weinmaier T."/>
            <person name="Penz T."/>
            <person name="Heinz E."/>
            <person name="Brunham R.C."/>
            <person name="Read T.D."/>
            <person name="Bavoil P.M."/>
            <person name="Sachse K."/>
            <person name="Kahane S."/>
            <person name="Friedman M.G."/>
            <person name="Rattei T."/>
            <person name="Myers G.S."/>
            <person name="Horn M."/>
        </authorList>
    </citation>
    <scope>NUCLEOTIDE SEQUENCE [LARGE SCALE GENOMIC DNA]</scope>
    <source>
        <strain evidence="4">ATCC VR-1471 / Z</strain>
    </source>
</reference>
<feature type="transmembrane region" description="Helical" evidence="2">
    <location>
        <begin position="135"/>
        <end position="159"/>
    </location>
</feature>
<comment type="similarity">
    <text evidence="1">Belongs to the BioY family.</text>
</comment>
<gene>
    <name evidence="3" type="primary">bioY-A</name>
    <name evidence="3" type="ordered locus">SNE_A03120</name>
</gene>
<protein>
    <submittedName>
        <fullName evidence="3">Putative biotin transporter BioY</fullName>
        <ecNumber evidence="3">2.8.1.6</ecNumber>
    </submittedName>
</protein>
<evidence type="ECO:0000256" key="2">
    <source>
        <dbReference type="SAM" id="Phobius"/>
    </source>
</evidence>
<feature type="transmembrane region" description="Helical" evidence="2">
    <location>
        <begin position="27"/>
        <end position="45"/>
    </location>
</feature>
<dbReference type="eggNOG" id="COG1268">
    <property type="taxonomic scope" value="Bacteria"/>
</dbReference>
<keyword evidence="2" id="KW-0472">Membrane</keyword>
<feature type="transmembrane region" description="Helical" evidence="2">
    <location>
        <begin position="51"/>
        <end position="71"/>
    </location>
</feature>
<evidence type="ECO:0000313" key="4">
    <source>
        <dbReference type="Proteomes" id="UP000000496"/>
    </source>
</evidence>
<dbReference type="GO" id="GO:0004076">
    <property type="term" value="F:biotin synthase activity"/>
    <property type="evidence" value="ECO:0007669"/>
    <property type="project" value="UniProtKB-EC"/>
</dbReference>
<feature type="transmembrane region" description="Helical" evidence="2">
    <location>
        <begin position="165"/>
        <end position="188"/>
    </location>
</feature>
<feature type="transmembrane region" description="Helical" evidence="2">
    <location>
        <begin position="104"/>
        <end position="123"/>
    </location>
</feature>
<reference key="1">
    <citation type="journal article" date="2011" name="Mol. Biol. Evol.">
        <title>Unity in variety -- the pan-genome of the Chlamydiae.</title>
        <authorList>
            <person name="Collingro A."/>
            <person name="Tischler P."/>
            <person name="Weinmaier T."/>
            <person name="Penz T."/>
            <person name="Heinz E."/>
            <person name="Brunham R.C."/>
            <person name="Read T.D."/>
            <person name="Bavoil P.M."/>
            <person name="Sachse K."/>
            <person name="Kahane S."/>
            <person name="Friedman M.G."/>
            <person name="Rattei T."/>
            <person name="Myers G.S.A."/>
            <person name="Horn M."/>
        </authorList>
    </citation>
    <scope>NUCLEOTIDE SEQUENCE</scope>
    <source>
        <strain>Z</strain>
    </source>
</reference>
<evidence type="ECO:0000256" key="1">
    <source>
        <dbReference type="ARBA" id="ARBA00010692"/>
    </source>
</evidence>
<dbReference type="InterPro" id="IPR003784">
    <property type="entry name" value="BioY"/>
</dbReference>
<dbReference type="HOGENOM" id="CLU_077931_0_0_0"/>
<keyword evidence="4" id="KW-1185">Reference proteome</keyword>
<dbReference type="Pfam" id="PF02632">
    <property type="entry name" value="BioY"/>
    <property type="match status" value="1"/>
</dbReference>
<name>F8L632_SIMNZ</name>
<dbReference type="GO" id="GO:0015225">
    <property type="term" value="F:biotin transmembrane transporter activity"/>
    <property type="evidence" value="ECO:0007669"/>
    <property type="project" value="InterPro"/>
</dbReference>
<dbReference type="EMBL" id="FR872582">
    <property type="protein sequence ID" value="CCB88189.1"/>
    <property type="molecule type" value="Genomic_DNA"/>
</dbReference>
<dbReference type="GO" id="GO:0005886">
    <property type="term" value="C:plasma membrane"/>
    <property type="evidence" value="ECO:0007669"/>
    <property type="project" value="InterPro"/>
</dbReference>
<dbReference type="AlphaFoldDB" id="F8L632"/>
<dbReference type="PANTHER" id="PTHR34295:SF1">
    <property type="entry name" value="BIOTIN TRANSPORTER BIOY"/>
    <property type="match status" value="1"/>
</dbReference>
<feature type="transmembrane region" description="Helical" evidence="2">
    <location>
        <begin position="78"/>
        <end position="98"/>
    </location>
</feature>
<accession>F8L632</accession>
<dbReference type="KEGG" id="sng:SNE_A03120"/>
<evidence type="ECO:0000313" key="3">
    <source>
        <dbReference type="EMBL" id="CCB88189.1"/>
    </source>
</evidence>
<keyword evidence="2" id="KW-1133">Transmembrane helix</keyword>
<dbReference type="EC" id="2.8.1.6" evidence="3"/>
<dbReference type="Gene3D" id="1.10.1760.20">
    <property type="match status" value="1"/>
</dbReference>
<dbReference type="Proteomes" id="UP000000496">
    <property type="component" value="Chromosome gsn.131"/>
</dbReference>